<dbReference type="InterPro" id="IPR006175">
    <property type="entry name" value="YjgF/YER057c/UK114"/>
</dbReference>
<keyword evidence="2" id="KW-1185">Reference proteome</keyword>
<dbReference type="GO" id="GO:0005829">
    <property type="term" value="C:cytosol"/>
    <property type="evidence" value="ECO:0007669"/>
    <property type="project" value="TreeGrafter"/>
</dbReference>
<dbReference type="Gene3D" id="3.30.1330.40">
    <property type="entry name" value="RutC-like"/>
    <property type="match status" value="1"/>
</dbReference>
<proteinExistence type="predicted"/>
<gene>
    <name evidence="1" type="ORF">BDV95DRAFT_253471</name>
</gene>
<dbReference type="InterPro" id="IPR035959">
    <property type="entry name" value="RutC-like_sf"/>
</dbReference>
<protein>
    <submittedName>
        <fullName evidence="1">Endoribonuclease L-PSP/chorismate mutase-like protein</fullName>
    </submittedName>
</protein>
<comment type="caution">
    <text evidence="1">The sequence shown here is derived from an EMBL/GenBank/DDBJ whole genome shotgun (WGS) entry which is preliminary data.</text>
</comment>
<dbReference type="Pfam" id="PF01042">
    <property type="entry name" value="Ribonuc_L-PSP"/>
    <property type="match status" value="1"/>
</dbReference>
<dbReference type="GO" id="GO:0005739">
    <property type="term" value="C:mitochondrion"/>
    <property type="evidence" value="ECO:0007669"/>
    <property type="project" value="TreeGrafter"/>
</dbReference>
<dbReference type="PANTHER" id="PTHR11803">
    <property type="entry name" value="2-IMINOBUTANOATE/2-IMINOPROPANOATE DEAMINASE RIDA"/>
    <property type="match status" value="1"/>
</dbReference>
<dbReference type="EMBL" id="JAADJZ010000033">
    <property type="protein sequence ID" value="KAF2865446.1"/>
    <property type="molecule type" value="Genomic_DNA"/>
</dbReference>
<dbReference type="AlphaFoldDB" id="A0A7C8I080"/>
<dbReference type="PANTHER" id="PTHR11803:SF39">
    <property type="entry name" value="2-IMINOBUTANOATE_2-IMINOPROPANOATE DEAMINASE"/>
    <property type="match status" value="1"/>
</dbReference>
<evidence type="ECO:0000313" key="2">
    <source>
        <dbReference type="Proteomes" id="UP000481861"/>
    </source>
</evidence>
<reference evidence="1 2" key="1">
    <citation type="submission" date="2020-01" db="EMBL/GenBank/DDBJ databases">
        <authorList>
            <consortium name="DOE Joint Genome Institute"/>
            <person name="Haridas S."/>
            <person name="Albert R."/>
            <person name="Binder M."/>
            <person name="Bloem J."/>
            <person name="Labutti K."/>
            <person name="Salamov A."/>
            <person name="Andreopoulos B."/>
            <person name="Baker S.E."/>
            <person name="Barry K."/>
            <person name="Bills G."/>
            <person name="Bluhm B.H."/>
            <person name="Cannon C."/>
            <person name="Castanera R."/>
            <person name="Culley D.E."/>
            <person name="Daum C."/>
            <person name="Ezra D."/>
            <person name="Gonzalez J.B."/>
            <person name="Henrissat B."/>
            <person name="Kuo A."/>
            <person name="Liang C."/>
            <person name="Lipzen A."/>
            <person name="Lutzoni F."/>
            <person name="Magnuson J."/>
            <person name="Mondo S."/>
            <person name="Nolan M."/>
            <person name="Ohm R."/>
            <person name="Pangilinan J."/>
            <person name="Park H.-J.H."/>
            <person name="Ramirez L."/>
            <person name="Alfaro M."/>
            <person name="Sun H."/>
            <person name="Tritt A."/>
            <person name="Yoshinaga Y."/>
            <person name="Zwiers L.-H.L."/>
            <person name="Turgeon B.G."/>
            <person name="Goodwin S.B."/>
            <person name="Spatafora J.W."/>
            <person name="Crous P.W."/>
            <person name="Grigoriev I.V."/>
        </authorList>
    </citation>
    <scope>NUCLEOTIDE SEQUENCE [LARGE SCALE GENOMIC DNA]</scope>
    <source>
        <strain evidence="1 2">CBS 611.86</strain>
    </source>
</reference>
<dbReference type="GO" id="GO:0019239">
    <property type="term" value="F:deaminase activity"/>
    <property type="evidence" value="ECO:0007669"/>
    <property type="project" value="TreeGrafter"/>
</dbReference>
<evidence type="ECO:0000313" key="1">
    <source>
        <dbReference type="EMBL" id="KAF2865446.1"/>
    </source>
</evidence>
<dbReference type="Proteomes" id="UP000481861">
    <property type="component" value="Unassembled WGS sequence"/>
</dbReference>
<organism evidence="1 2">
    <name type="scientific">Massariosphaeria phaeospora</name>
    <dbReference type="NCBI Taxonomy" id="100035"/>
    <lineage>
        <taxon>Eukaryota</taxon>
        <taxon>Fungi</taxon>
        <taxon>Dikarya</taxon>
        <taxon>Ascomycota</taxon>
        <taxon>Pezizomycotina</taxon>
        <taxon>Dothideomycetes</taxon>
        <taxon>Pleosporomycetidae</taxon>
        <taxon>Pleosporales</taxon>
        <taxon>Pleosporales incertae sedis</taxon>
        <taxon>Massariosphaeria</taxon>
    </lineage>
</organism>
<name>A0A7C8I080_9PLEO</name>
<accession>A0A7C8I080</accession>
<dbReference type="SUPFAM" id="SSF55298">
    <property type="entry name" value="YjgF-like"/>
    <property type="match status" value="1"/>
</dbReference>
<sequence>MAHLEYFVYEGFGVRTAKEVHSSQAVRVAGRIEISGQGGWNRLTEAIPSSIADEVDQAFANVEHALQQAGGAGFSQVYKLRIYTTERDDGVGFMDILGEVVRNLKTYCPGHRPIMTGVQVARLYGDMRVEIEAVADLG</sequence>
<dbReference type="OrthoDB" id="309640at2759"/>